<keyword evidence="2" id="KW-0378">Hydrolase</keyword>
<feature type="region of interest" description="Disordered" evidence="3">
    <location>
        <begin position="466"/>
        <end position="485"/>
    </location>
</feature>
<reference evidence="5 6" key="1">
    <citation type="submission" date="2023-09" db="EMBL/GenBank/DDBJ databases">
        <title>Streptomyces sp. nov.: A antagonism against Alternaria gaisen Producing Streptochlin, Isolated from Tamarix root soil.</title>
        <authorList>
            <person name="Chen Y."/>
        </authorList>
    </citation>
    <scope>NUCLEOTIDE SEQUENCE [LARGE SCALE GENOMIC DNA]</scope>
    <source>
        <strain evidence="5 6">TRM76323</strain>
    </source>
</reference>
<evidence type="ECO:0000259" key="4">
    <source>
        <dbReference type="Pfam" id="PF00884"/>
    </source>
</evidence>
<dbReference type="PANTHER" id="PTHR45953">
    <property type="entry name" value="IDURONATE 2-SULFATASE"/>
    <property type="match status" value="1"/>
</dbReference>
<sequence length="485" mass="53003">MGRGRKILLIVADQLRADALGAYGNPVAPTPHLDELAARGALFEQHYSVCAPCGPARASLLTGLHQAEHGVVSNSAPLDPALPTPATARIPCHVVGYTDSVHEDGHDGVEGVPPGFSWHTRFNLNDPGLRGWLETLRAAGHPVPRRPMDVFRPVEGTAHRARYDAELSDTAYVANRTIDCLTEHRDEPWLIVSTFLRPHPPWVAPPPYDTMYEPAAMAAPQRLPTREAQGAVHPFLRRWIGRPGLDTAPDRLTDTAVARGRAVYLGLLTEVDHHVGRVLAALRRTGQAEETLVVFTADHGDALGDHWTLGTGGFAAGAYRVPLIIAVPGAPAAPDGPRRTDRFTESVDLVPTVLEWAGLPSLPGACGRSLLPFLHGTPDGWFRQHAVGEFHFRAALRDSWPWAARAEPDACRLTVLRSASHTYVHFPALPPLLFDRTVDQGELRNLAGEPGSRPLLDTFAEQVREHERRHRRRAAERQGVTHAHG</sequence>
<protein>
    <submittedName>
        <fullName evidence="5">Sulfatase-like hydrolase/transferase</fullName>
    </submittedName>
</protein>
<evidence type="ECO:0000313" key="6">
    <source>
        <dbReference type="Proteomes" id="UP001250181"/>
    </source>
</evidence>
<dbReference type="InterPro" id="IPR000917">
    <property type="entry name" value="Sulfatase_N"/>
</dbReference>
<dbReference type="Gene3D" id="3.40.720.10">
    <property type="entry name" value="Alkaline Phosphatase, subunit A"/>
    <property type="match status" value="1"/>
</dbReference>
<dbReference type="PANTHER" id="PTHR45953:SF1">
    <property type="entry name" value="IDURONATE 2-SULFATASE"/>
    <property type="match status" value="1"/>
</dbReference>
<evidence type="ECO:0000256" key="3">
    <source>
        <dbReference type="SAM" id="MobiDB-lite"/>
    </source>
</evidence>
<dbReference type="RefSeq" id="WP_315877497.1">
    <property type="nucleotide sequence ID" value="NZ_JAWCTQ010000009.1"/>
</dbReference>
<name>A0ABU3QI19_9ACTN</name>
<feature type="domain" description="Sulfatase N-terminal" evidence="4">
    <location>
        <begin position="7"/>
        <end position="358"/>
    </location>
</feature>
<dbReference type="Pfam" id="PF00884">
    <property type="entry name" value="Sulfatase"/>
    <property type="match status" value="1"/>
</dbReference>
<dbReference type="SUPFAM" id="SSF53649">
    <property type="entry name" value="Alkaline phosphatase-like"/>
    <property type="match status" value="1"/>
</dbReference>
<comment type="caution">
    <text evidence="5">The sequence shown here is derived from an EMBL/GenBank/DDBJ whole genome shotgun (WGS) entry which is preliminary data.</text>
</comment>
<evidence type="ECO:0000313" key="5">
    <source>
        <dbReference type="EMBL" id="MDT9682412.1"/>
    </source>
</evidence>
<keyword evidence="6" id="KW-1185">Reference proteome</keyword>
<dbReference type="EMBL" id="JAWCTQ010000009">
    <property type="protein sequence ID" value="MDT9682412.1"/>
    <property type="molecule type" value="Genomic_DNA"/>
</dbReference>
<accession>A0ABU3QI19</accession>
<evidence type="ECO:0000256" key="1">
    <source>
        <dbReference type="ARBA" id="ARBA00022723"/>
    </source>
</evidence>
<keyword evidence="1" id="KW-0479">Metal-binding</keyword>
<organism evidence="5 6">
    <name type="scientific">Streptomyces tamarix</name>
    <dbReference type="NCBI Taxonomy" id="3078565"/>
    <lineage>
        <taxon>Bacteria</taxon>
        <taxon>Bacillati</taxon>
        <taxon>Actinomycetota</taxon>
        <taxon>Actinomycetes</taxon>
        <taxon>Kitasatosporales</taxon>
        <taxon>Streptomycetaceae</taxon>
        <taxon>Streptomyces</taxon>
    </lineage>
</organism>
<gene>
    <name evidence="5" type="ORF">RND61_10080</name>
</gene>
<dbReference type="InterPro" id="IPR017850">
    <property type="entry name" value="Alkaline_phosphatase_core_sf"/>
</dbReference>
<proteinExistence type="predicted"/>
<evidence type="ECO:0000256" key="2">
    <source>
        <dbReference type="ARBA" id="ARBA00022801"/>
    </source>
</evidence>
<dbReference type="Proteomes" id="UP001250181">
    <property type="component" value="Unassembled WGS sequence"/>
</dbReference>